<keyword evidence="2" id="KW-1133">Transmembrane helix</keyword>
<reference evidence="3" key="1">
    <citation type="journal article" date="2020" name="Nature">
        <title>Giant virus diversity and host interactions through global metagenomics.</title>
        <authorList>
            <person name="Schulz F."/>
            <person name="Roux S."/>
            <person name="Paez-Espino D."/>
            <person name="Jungbluth S."/>
            <person name="Walsh D.A."/>
            <person name="Denef V.J."/>
            <person name="McMahon K.D."/>
            <person name="Konstantinidis K.T."/>
            <person name="Eloe-Fadrosh E.A."/>
            <person name="Kyrpides N.C."/>
            <person name="Woyke T."/>
        </authorList>
    </citation>
    <scope>NUCLEOTIDE SEQUENCE</scope>
    <source>
        <strain evidence="3">GVMAG-M-3300023179-86</strain>
    </source>
</reference>
<feature type="coiled-coil region" evidence="1">
    <location>
        <begin position="55"/>
        <end position="84"/>
    </location>
</feature>
<evidence type="ECO:0000256" key="1">
    <source>
        <dbReference type="SAM" id="Coils"/>
    </source>
</evidence>
<name>A0A6C0HAA6_9ZZZZ</name>
<keyword evidence="2" id="KW-0812">Transmembrane</keyword>
<evidence type="ECO:0000313" key="3">
    <source>
        <dbReference type="EMBL" id="QHT77310.1"/>
    </source>
</evidence>
<organism evidence="3">
    <name type="scientific">viral metagenome</name>
    <dbReference type="NCBI Taxonomy" id="1070528"/>
    <lineage>
        <taxon>unclassified sequences</taxon>
        <taxon>metagenomes</taxon>
        <taxon>organismal metagenomes</taxon>
    </lineage>
</organism>
<evidence type="ECO:0000256" key="2">
    <source>
        <dbReference type="SAM" id="Phobius"/>
    </source>
</evidence>
<accession>A0A6C0HAA6</accession>
<proteinExistence type="predicted"/>
<dbReference type="AlphaFoldDB" id="A0A6C0HAA6"/>
<keyword evidence="1" id="KW-0175">Coiled coil</keyword>
<keyword evidence="2" id="KW-0472">Membrane</keyword>
<protein>
    <submittedName>
        <fullName evidence="3">Uncharacterized protein</fullName>
    </submittedName>
</protein>
<feature type="transmembrane region" description="Helical" evidence="2">
    <location>
        <begin position="6"/>
        <end position="24"/>
    </location>
</feature>
<dbReference type="EMBL" id="MN739917">
    <property type="protein sequence ID" value="QHT77310.1"/>
    <property type="molecule type" value="Genomic_DNA"/>
</dbReference>
<sequence length="123" mass="14862">MVDNKILIPSVIGGVVFLIIFGLGTKEYWNYRKKENRRIENINKWKTRRIDKISKMRKEERIRQKEIKKEIKKEEDEVKKQEELDIIFGKNPEFYPEEYYEDDGIGKGIVKKSNKITKKNRKN</sequence>